<evidence type="ECO:0000313" key="2">
    <source>
        <dbReference type="Proteomes" id="UP001447188"/>
    </source>
</evidence>
<keyword evidence="2" id="KW-1185">Reference proteome</keyword>
<organism evidence="1 2">
    <name type="scientific">Discina gigas</name>
    <dbReference type="NCBI Taxonomy" id="1032678"/>
    <lineage>
        <taxon>Eukaryota</taxon>
        <taxon>Fungi</taxon>
        <taxon>Dikarya</taxon>
        <taxon>Ascomycota</taxon>
        <taxon>Pezizomycotina</taxon>
        <taxon>Pezizomycetes</taxon>
        <taxon>Pezizales</taxon>
        <taxon>Discinaceae</taxon>
        <taxon>Discina</taxon>
    </lineage>
</organism>
<dbReference type="EMBL" id="JBBBZM010000200">
    <property type="protein sequence ID" value="KAL0631917.1"/>
    <property type="molecule type" value="Genomic_DNA"/>
</dbReference>
<evidence type="ECO:0000313" key="1">
    <source>
        <dbReference type="EMBL" id="KAL0631917.1"/>
    </source>
</evidence>
<name>A0ABR3G893_9PEZI</name>
<gene>
    <name evidence="1" type="ORF">Q9L58_009202</name>
</gene>
<sequence length="357" mass="39675">MPTMMIVNKATPQLPEISVFKSKVNSVSDKANVNMKWLVLALLKLAEDDTPTSQDEKLRMVLAKLFELQPTNKISTINTSDIDSERVSQPFGLRYNPVDMDQNPWVLNSEPYTPPDSLLTNLKELRLARYNKQSEETCRVAIDFVIIACNMQLRNMYPDRYAAVEGTSSTTLRPSTPDTFPGLFTVFPELEMSVTIIDPATRTPLRIAGRADWAYGYDTRSGCSGPFVIAIAAKERATLSSAESQLLAYLAIMREQSNAMCKTNVVVQGFYTDGRHYTFMSINNDGKIQSSCALAVMNDAGRKTIFNFIVKMLDTAMKSTPTKPNEKRERQVAHFDAGAGKGVSCWWDSAAGDCNDG</sequence>
<comment type="caution">
    <text evidence="1">The sequence shown here is derived from an EMBL/GenBank/DDBJ whole genome shotgun (WGS) entry which is preliminary data.</text>
</comment>
<proteinExistence type="predicted"/>
<reference evidence="1 2" key="1">
    <citation type="submission" date="2024-02" db="EMBL/GenBank/DDBJ databases">
        <title>Discinaceae phylogenomics.</title>
        <authorList>
            <person name="Dirks A.C."/>
            <person name="James T.Y."/>
        </authorList>
    </citation>
    <scope>NUCLEOTIDE SEQUENCE [LARGE SCALE GENOMIC DNA]</scope>
    <source>
        <strain evidence="1 2">ACD0624</strain>
    </source>
</reference>
<protein>
    <submittedName>
        <fullName evidence="1">Uncharacterized protein</fullName>
    </submittedName>
</protein>
<accession>A0ABR3G893</accession>
<dbReference type="Proteomes" id="UP001447188">
    <property type="component" value="Unassembled WGS sequence"/>
</dbReference>